<keyword evidence="1" id="KW-0040">ANK repeat</keyword>
<dbReference type="EMBL" id="GECU01007983">
    <property type="protein sequence ID" value="JAS99723.1"/>
    <property type="molecule type" value="Transcribed_RNA"/>
</dbReference>
<organism evidence="3">
    <name type="scientific">Homalodisca liturata</name>
    <dbReference type="NCBI Taxonomy" id="320908"/>
    <lineage>
        <taxon>Eukaryota</taxon>
        <taxon>Metazoa</taxon>
        <taxon>Ecdysozoa</taxon>
        <taxon>Arthropoda</taxon>
        <taxon>Hexapoda</taxon>
        <taxon>Insecta</taxon>
        <taxon>Pterygota</taxon>
        <taxon>Neoptera</taxon>
        <taxon>Paraneoptera</taxon>
        <taxon>Hemiptera</taxon>
        <taxon>Auchenorrhyncha</taxon>
        <taxon>Membracoidea</taxon>
        <taxon>Cicadellidae</taxon>
        <taxon>Cicadellinae</taxon>
        <taxon>Proconiini</taxon>
        <taxon>Homalodisca</taxon>
    </lineage>
</organism>
<feature type="compositionally biased region" description="Acidic residues" evidence="2">
    <location>
        <begin position="116"/>
        <end position="165"/>
    </location>
</feature>
<feature type="compositionally biased region" description="Acidic residues" evidence="2">
    <location>
        <begin position="84"/>
        <end position="97"/>
    </location>
</feature>
<dbReference type="AlphaFoldDB" id="A0A1B6JLF9"/>
<dbReference type="InterPro" id="IPR002110">
    <property type="entry name" value="Ankyrin_rpt"/>
</dbReference>
<feature type="repeat" description="ANK" evidence="1">
    <location>
        <begin position="11"/>
        <end position="44"/>
    </location>
</feature>
<sequence length="195" mass="22140">LKDFINCKDNDGNTPLHLAVISRSKDVIVELLKFEELNVNAMNFVSQTPLALVWGKNDTDAKLIQEILLASKADPLLIKFVNESEEGSEDEEDDSQEDYLPLTYHEDMAYPSPTVSDDESEDSEDDDDDSHEDDTSDCEDMDYPSLIESEDESEEEDSEQDDNSLEDSSPTADYGEVTSYTVVRRRHLQVDMKRD</sequence>
<reference evidence="3" key="1">
    <citation type="submission" date="2015-11" db="EMBL/GenBank/DDBJ databases">
        <title>De novo transcriptome assembly of four potential Pierce s Disease insect vectors from Arizona vineyards.</title>
        <authorList>
            <person name="Tassone E.E."/>
        </authorList>
    </citation>
    <scope>NUCLEOTIDE SEQUENCE</scope>
</reference>
<feature type="region of interest" description="Disordered" evidence="2">
    <location>
        <begin position="84"/>
        <end position="180"/>
    </location>
</feature>
<dbReference type="Gene3D" id="1.25.40.20">
    <property type="entry name" value="Ankyrin repeat-containing domain"/>
    <property type="match status" value="1"/>
</dbReference>
<proteinExistence type="predicted"/>
<name>A0A1B6JLF9_9HEMI</name>
<protein>
    <submittedName>
        <fullName evidence="3">Uncharacterized protein</fullName>
    </submittedName>
</protein>
<evidence type="ECO:0000256" key="1">
    <source>
        <dbReference type="PROSITE-ProRule" id="PRU00023"/>
    </source>
</evidence>
<dbReference type="InterPro" id="IPR036770">
    <property type="entry name" value="Ankyrin_rpt-contain_sf"/>
</dbReference>
<evidence type="ECO:0000313" key="3">
    <source>
        <dbReference type="EMBL" id="JAS99723.1"/>
    </source>
</evidence>
<dbReference type="Pfam" id="PF00023">
    <property type="entry name" value="Ank"/>
    <property type="match status" value="1"/>
</dbReference>
<dbReference type="PROSITE" id="PS50088">
    <property type="entry name" value="ANK_REPEAT"/>
    <property type="match status" value="1"/>
</dbReference>
<dbReference type="SUPFAM" id="SSF48403">
    <property type="entry name" value="Ankyrin repeat"/>
    <property type="match status" value="1"/>
</dbReference>
<feature type="non-terminal residue" evidence="3">
    <location>
        <position position="1"/>
    </location>
</feature>
<dbReference type="PROSITE" id="PS50297">
    <property type="entry name" value="ANK_REP_REGION"/>
    <property type="match status" value="1"/>
</dbReference>
<gene>
    <name evidence="3" type="ORF">g.2529</name>
</gene>
<evidence type="ECO:0000256" key="2">
    <source>
        <dbReference type="SAM" id="MobiDB-lite"/>
    </source>
</evidence>
<accession>A0A1B6JLF9</accession>
<dbReference type="SMART" id="SM00248">
    <property type="entry name" value="ANK"/>
    <property type="match status" value="1"/>
</dbReference>